<feature type="transmembrane region" description="Helical" evidence="1">
    <location>
        <begin position="61"/>
        <end position="81"/>
    </location>
</feature>
<proteinExistence type="predicted"/>
<keyword evidence="1" id="KW-0812">Transmembrane</keyword>
<accession>A0A1D3K6Z4</accession>
<dbReference type="EMBL" id="LT599584">
    <property type="protein sequence ID" value="SBW84126.1"/>
    <property type="molecule type" value="Genomic_DNA"/>
</dbReference>
<dbReference type="Proteomes" id="UP000245431">
    <property type="component" value="Chromosome PVE_r2"/>
</dbReference>
<name>A0A1D3K6Z4_PSEVE</name>
<evidence type="ECO:0000313" key="2">
    <source>
        <dbReference type="EMBL" id="SBW84126.1"/>
    </source>
</evidence>
<keyword evidence="1" id="KW-0472">Membrane</keyword>
<sequence length="83" mass="9396">MPGTFCLAICICITIRYTYRYLVFRAIDRYGYSSPQLQASHLRRLAGERGKIITSTRKQGLIALASLTGFLCLAIYVVPTWSF</sequence>
<gene>
    <name evidence="2" type="ORF">PVE_R2G0096</name>
</gene>
<organism evidence="2 3">
    <name type="scientific">Pseudomonas veronii 1YdBTEX2</name>
    <dbReference type="NCBI Taxonomy" id="1295141"/>
    <lineage>
        <taxon>Bacteria</taxon>
        <taxon>Pseudomonadati</taxon>
        <taxon>Pseudomonadota</taxon>
        <taxon>Gammaproteobacteria</taxon>
        <taxon>Pseudomonadales</taxon>
        <taxon>Pseudomonadaceae</taxon>
        <taxon>Pseudomonas</taxon>
    </lineage>
</organism>
<protein>
    <submittedName>
        <fullName evidence="2">Conserved hypothetical membrane protein</fullName>
    </submittedName>
</protein>
<keyword evidence="1" id="KW-1133">Transmembrane helix</keyword>
<dbReference type="AlphaFoldDB" id="A0A1D3K6Z4"/>
<evidence type="ECO:0000256" key="1">
    <source>
        <dbReference type="SAM" id="Phobius"/>
    </source>
</evidence>
<reference evidence="3" key="1">
    <citation type="submission" date="2016-07" db="EMBL/GenBank/DDBJ databases">
        <authorList>
            <person name="Florea S."/>
            <person name="Webb J.S."/>
            <person name="Jaromczyk J."/>
            <person name="Schardl C.L."/>
        </authorList>
    </citation>
    <scope>NUCLEOTIDE SEQUENCE [LARGE SCALE GENOMIC DNA]</scope>
    <source>
        <strain evidence="3">1YdBTEX2</strain>
    </source>
</reference>
<evidence type="ECO:0000313" key="3">
    <source>
        <dbReference type="Proteomes" id="UP000245431"/>
    </source>
</evidence>